<dbReference type="GO" id="GO:0006189">
    <property type="term" value="P:'de novo' IMP biosynthetic process"/>
    <property type="evidence" value="ECO:0007669"/>
    <property type="project" value="UniProtKB-UniRule"/>
</dbReference>
<dbReference type="GO" id="GO:0046872">
    <property type="term" value="F:metal ion binding"/>
    <property type="evidence" value="ECO:0007669"/>
    <property type="project" value="InterPro"/>
</dbReference>
<dbReference type="GO" id="GO:0034028">
    <property type="term" value="F:5-(carboxyamino)imidazole ribonucleotide synthase activity"/>
    <property type="evidence" value="ECO:0007669"/>
    <property type="project" value="UniProtKB-UniRule"/>
</dbReference>
<evidence type="ECO:0000256" key="9">
    <source>
        <dbReference type="RuleBase" id="RU361200"/>
    </source>
</evidence>
<dbReference type="Gene3D" id="3.30.1490.20">
    <property type="entry name" value="ATP-grasp fold, A domain"/>
    <property type="match status" value="1"/>
</dbReference>
<dbReference type="SUPFAM" id="SSF51246">
    <property type="entry name" value="Rudiment single hybrid motif"/>
    <property type="match status" value="1"/>
</dbReference>
<dbReference type="FunFam" id="3.30.1490.20:FF:000015">
    <property type="entry name" value="N5-carboxyaminoimidazole ribonucleotide synthase"/>
    <property type="match status" value="1"/>
</dbReference>
<feature type="binding site" evidence="8">
    <location>
        <position position="147"/>
    </location>
    <ligand>
        <name>ATP</name>
        <dbReference type="ChEBI" id="CHEBI:30616"/>
    </ligand>
</feature>
<keyword evidence="5 8" id="KW-0658">Purine biosynthesis</keyword>
<reference evidence="11 12" key="1">
    <citation type="journal article" date="2015" name="Genome Announc.">
        <title>Expanding the biotechnology potential of lactobacilli through comparative genomics of 213 strains and associated genera.</title>
        <authorList>
            <person name="Sun Z."/>
            <person name="Harris H.M."/>
            <person name="McCann A."/>
            <person name="Guo C."/>
            <person name="Argimon S."/>
            <person name="Zhang W."/>
            <person name="Yang X."/>
            <person name="Jeffery I.B."/>
            <person name="Cooney J.C."/>
            <person name="Kagawa T.F."/>
            <person name="Liu W."/>
            <person name="Song Y."/>
            <person name="Salvetti E."/>
            <person name="Wrobel A."/>
            <person name="Rasinkangas P."/>
            <person name="Parkhill J."/>
            <person name="Rea M.C."/>
            <person name="O'Sullivan O."/>
            <person name="Ritari J."/>
            <person name="Douillard F.P."/>
            <person name="Paul Ross R."/>
            <person name="Yang R."/>
            <person name="Briner A.E."/>
            <person name="Felis G.E."/>
            <person name="de Vos W.M."/>
            <person name="Barrangou R."/>
            <person name="Klaenhammer T.R."/>
            <person name="Caufield P.W."/>
            <person name="Cui Y."/>
            <person name="Zhang H."/>
            <person name="O'Toole P.W."/>
        </authorList>
    </citation>
    <scope>NUCLEOTIDE SEQUENCE [LARGE SCALE GENOMIC DNA]</scope>
    <source>
        <strain evidence="11 12">DSM 13343</strain>
    </source>
</reference>
<keyword evidence="7" id="KW-0464">Manganese</keyword>
<comment type="subunit">
    <text evidence="8 9">Homodimer.</text>
</comment>
<evidence type="ECO:0000259" key="10">
    <source>
        <dbReference type="PROSITE" id="PS50975"/>
    </source>
</evidence>
<dbReference type="InterPro" id="IPR005875">
    <property type="entry name" value="PurK"/>
</dbReference>
<keyword evidence="12" id="KW-1185">Reference proteome</keyword>
<dbReference type="Pfam" id="PF22660">
    <property type="entry name" value="RS_preATP-grasp-like"/>
    <property type="match status" value="1"/>
</dbReference>
<name>A0A0R1RCZ3_9LACO</name>
<dbReference type="EMBL" id="AZEU01000045">
    <property type="protein sequence ID" value="KRL52117.1"/>
    <property type="molecule type" value="Genomic_DNA"/>
</dbReference>
<comment type="catalytic activity">
    <reaction evidence="8 9">
        <text>5-amino-1-(5-phospho-beta-D-ribosyl)imidazole + hydrogencarbonate + ATP = 5-carboxyamino-1-(5-phospho-D-ribosyl)imidazole + ADP + phosphate + 2 H(+)</text>
        <dbReference type="Rhea" id="RHEA:19317"/>
        <dbReference type="ChEBI" id="CHEBI:15378"/>
        <dbReference type="ChEBI" id="CHEBI:17544"/>
        <dbReference type="ChEBI" id="CHEBI:30616"/>
        <dbReference type="ChEBI" id="CHEBI:43474"/>
        <dbReference type="ChEBI" id="CHEBI:58730"/>
        <dbReference type="ChEBI" id="CHEBI:137981"/>
        <dbReference type="ChEBI" id="CHEBI:456216"/>
        <dbReference type="EC" id="6.3.4.18"/>
    </reaction>
</comment>
<organism evidence="11 12">
    <name type="scientific">Lacticaseibacillus manihotivorans DSM 13343 = JCM 12514</name>
    <dbReference type="NCBI Taxonomy" id="1423769"/>
    <lineage>
        <taxon>Bacteria</taxon>
        <taxon>Bacillati</taxon>
        <taxon>Bacillota</taxon>
        <taxon>Bacilli</taxon>
        <taxon>Lactobacillales</taxon>
        <taxon>Lactobacillaceae</taxon>
        <taxon>Lacticaseibacillus</taxon>
    </lineage>
</organism>
<dbReference type="RefSeq" id="WP_056962542.1">
    <property type="nucleotide sequence ID" value="NZ_AZEU01000045.1"/>
</dbReference>
<evidence type="ECO:0000256" key="8">
    <source>
        <dbReference type="HAMAP-Rule" id="MF_01928"/>
    </source>
</evidence>
<dbReference type="HAMAP" id="MF_01928">
    <property type="entry name" value="PurK"/>
    <property type="match status" value="1"/>
</dbReference>
<comment type="function">
    <text evidence="8">Catalyzes the ATP-dependent conversion of 5-aminoimidazole ribonucleotide (AIR) and HCO(3)(-) to N5-carboxyaminoimidazole ribonucleotide (N5-CAIR).</text>
</comment>
<dbReference type="SUPFAM" id="SSF52440">
    <property type="entry name" value="PreATP-grasp domain"/>
    <property type="match status" value="1"/>
</dbReference>
<comment type="pathway">
    <text evidence="8 9">Purine metabolism; IMP biosynthesis via de novo pathway; 5-amino-1-(5-phospho-D-ribosyl)imidazole-4-carboxylate from 5-amino-1-(5-phospho-D-ribosyl)imidazole (N5-CAIR route): step 1/2.</text>
</comment>
<dbReference type="Gene3D" id="3.40.50.20">
    <property type="match status" value="1"/>
</dbReference>
<gene>
    <name evidence="8 9" type="primary">purK</name>
    <name evidence="11" type="ORF">FD01_GL002704</name>
</gene>
<dbReference type="InterPro" id="IPR054350">
    <property type="entry name" value="PurT/PurK_preATP-grasp"/>
</dbReference>
<dbReference type="InterPro" id="IPR013815">
    <property type="entry name" value="ATP_grasp_subdomain_1"/>
</dbReference>
<dbReference type="InterPro" id="IPR011054">
    <property type="entry name" value="Rudment_hybrid_motif"/>
</dbReference>
<dbReference type="GO" id="GO:0005829">
    <property type="term" value="C:cytosol"/>
    <property type="evidence" value="ECO:0007669"/>
    <property type="project" value="TreeGrafter"/>
</dbReference>
<dbReference type="Proteomes" id="UP000051790">
    <property type="component" value="Unassembled WGS sequence"/>
</dbReference>
<comment type="caution">
    <text evidence="8">Lacks conserved residue(s) required for the propagation of feature annotation.</text>
</comment>
<dbReference type="InterPro" id="IPR016185">
    <property type="entry name" value="PreATP-grasp_dom_sf"/>
</dbReference>
<evidence type="ECO:0000256" key="1">
    <source>
        <dbReference type="ARBA" id="ARBA00001936"/>
    </source>
</evidence>
<feature type="domain" description="ATP-grasp" evidence="10">
    <location>
        <begin position="111"/>
        <end position="297"/>
    </location>
</feature>
<evidence type="ECO:0000256" key="3">
    <source>
        <dbReference type="ARBA" id="ARBA00022598"/>
    </source>
</evidence>
<dbReference type="PATRIC" id="fig|1423769.4.peg.2914"/>
<dbReference type="PROSITE" id="PS50975">
    <property type="entry name" value="ATP_GRASP"/>
    <property type="match status" value="1"/>
</dbReference>
<dbReference type="InterPro" id="IPR011761">
    <property type="entry name" value="ATP-grasp"/>
</dbReference>
<comment type="caution">
    <text evidence="11">The sequence shown here is derived from an EMBL/GenBank/DDBJ whole genome shotgun (WGS) entry which is preliminary data.</text>
</comment>
<feature type="binding site" evidence="8">
    <location>
        <begin position="267"/>
        <end position="268"/>
    </location>
    <ligand>
        <name>ATP</name>
        <dbReference type="ChEBI" id="CHEBI:30616"/>
    </ligand>
</feature>
<dbReference type="InterPro" id="IPR003135">
    <property type="entry name" value="ATP-grasp_carboxylate-amine"/>
</dbReference>
<dbReference type="NCBIfam" id="NF004675">
    <property type="entry name" value="PRK06019.1-1"/>
    <property type="match status" value="1"/>
</dbReference>
<evidence type="ECO:0000256" key="6">
    <source>
        <dbReference type="ARBA" id="ARBA00022840"/>
    </source>
</evidence>
<feature type="binding site" evidence="8">
    <location>
        <position position="213"/>
    </location>
    <ligand>
        <name>ATP</name>
        <dbReference type="ChEBI" id="CHEBI:30616"/>
    </ligand>
</feature>
<dbReference type="GO" id="GO:0005524">
    <property type="term" value="F:ATP binding"/>
    <property type="evidence" value="ECO:0007669"/>
    <property type="project" value="UniProtKB-UniRule"/>
</dbReference>
<protein>
    <recommendedName>
        <fullName evidence="8 9">N5-carboxyaminoimidazole ribonucleotide synthase</fullName>
        <shortName evidence="8 9">N5-CAIR synthase</shortName>
        <ecNumber evidence="8 9">6.3.4.18</ecNumber>
    </recommendedName>
    <alternativeName>
        <fullName evidence="8 9">5-(carboxyamino)imidazole ribonucleotide synthetase</fullName>
    </alternativeName>
</protein>
<keyword evidence="3 8" id="KW-0436">Ligase</keyword>
<evidence type="ECO:0000256" key="5">
    <source>
        <dbReference type="ARBA" id="ARBA00022755"/>
    </source>
</evidence>
<dbReference type="NCBIfam" id="NF004679">
    <property type="entry name" value="PRK06019.1-5"/>
    <property type="match status" value="1"/>
</dbReference>
<keyword evidence="4 8" id="KW-0547">Nucleotide-binding</keyword>
<feature type="binding site" evidence="8">
    <location>
        <position position="190"/>
    </location>
    <ligand>
        <name>ATP</name>
        <dbReference type="ChEBI" id="CHEBI:30616"/>
    </ligand>
</feature>
<dbReference type="Gene3D" id="3.30.470.20">
    <property type="entry name" value="ATP-grasp fold, B domain"/>
    <property type="match status" value="1"/>
</dbReference>
<comment type="function">
    <text evidence="9">Catalyzes the ATP-dependent conversion of 5-aminoimidazole ribonucleotide (AIR) and HCO(3)- to N5-carboxyaminoimidazole ribonucleotide (N5-CAIR).</text>
</comment>
<dbReference type="PANTHER" id="PTHR11609:SF5">
    <property type="entry name" value="PHOSPHORIBOSYLAMINOIMIDAZOLE CARBOXYLASE"/>
    <property type="match status" value="1"/>
</dbReference>
<feature type="binding site" evidence="8">
    <location>
        <begin position="152"/>
        <end position="158"/>
    </location>
    <ligand>
        <name>ATP</name>
        <dbReference type="ChEBI" id="CHEBI:30616"/>
    </ligand>
</feature>
<accession>A0A0R1RCZ3</accession>
<dbReference type="Pfam" id="PF17769">
    <property type="entry name" value="PurK_C"/>
    <property type="match status" value="1"/>
</dbReference>
<dbReference type="EC" id="6.3.4.18" evidence="8 9"/>
<dbReference type="AlphaFoldDB" id="A0A0R1RCZ3"/>
<dbReference type="UniPathway" id="UPA00074">
    <property type="reaction ID" value="UER00942"/>
</dbReference>
<evidence type="ECO:0000256" key="7">
    <source>
        <dbReference type="ARBA" id="ARBA00023211"/>
    </source>
</evidence>
<comment type="cofactor">
    <cofactor evidence="1">
        <name>Mn(2+)</name>
        <dbReference type="ChEBI" id="CHEBI:29035"/>
    </cofactor>
</comment>
<comment type="similarity">
    <text evidence="8 9">Belongs to the PurK/PurT family.</text>
</comment>
<evidence type="ECO:0000256" key="4">
    <source>
        <dbReference type="ARBA" id="ARBA00022741"/>
    </source>
</evidence>
<dbReference type="Pfam" id="PF02222">
    <property type="entry name" value="ATP-grasp"/>
    <property type="match status" value="1"/>
</dbReference>
<dbReference type="InterPro" id="IPR040686">
    <property type="entry name" value="PurK_C"/>
</dbReference>
<dbReference type="PANTHER" id="PTHR11609">
    <property type="entry name" value="PURINE BIOSYNTHESIS PROTEIN 6/7, PUR6/7"/>
    <property type="match status" value="1"/>
</dbReference>
<feature type="binding site" evidence="8">
    <location>
        <position position="107"/>
    </location>
    <ligand>
        <name>ATP</name>
        <dbReference type="ChEBI" id="CHEBI:30616"/>
    </ligand>
</feature>
<keyword evidence="6 8" id="KW-0067">ATP-binding</keyword>
<comment type="cofactor">
    <cofactor evidence="2">
        <name>Mg(2+)</name>
        <dbReference type="ChEBI" id="CHEBI:18420"/>
    </cofactor>
</comment>
<dbReference type="GO" id="GO:0004638">
    <property type="term" value="F:phosphoribosylaminoimidazole carboxylase activity"/>
    <property type="evidence" value="ECO:0007669"/>
    <property type="project" value="InterPro"/>
</dbReference>
<proteinExistence type="inferred from homology"/>
<dbReference type="SUPFAM" id="SSF56059">
    <property type="entry name" value="Glutathione synthetase ATP-binding domain-like"/>
    <property type="match status" value="1"/>
</dbReference>
<evidence type="ECO:0000313" key="12">
    <source>
        <dbReference type="Proteomes" id="UP000051790"/>
    </source>
</evidence>
<dbReference type="OrthoDB" id="9804625at2"/>
<evidence type="ECO:0000256" key="2">
    <source>
        <dbReference type="ARBA" id="ARBA00001946"/>
    </source>
</evidence>
<sequence>MTKPLLPPATIGIVGGGQLGRMLAQSAKQMGYTVGVLDPTPQAPAGQVADFQIQAEYEDVDALMQLAKRSDVLTYEFENVDLEALTQAKQYAALPQGTELLRITRQRITEKTFLRDHGIPTANFAAVPDAQSLNQAIAKVGYPAILKTTTGGYDGHGQQDLNSPADLPAGEALASKAPCILEQRKTFSRELSVMVTQDGNDQVRIFPVVENRHANHILHTTIAPAPNLSAELQTQIDQLATTIAKALNLRGVLGIELFETAEGIVVNELAPRPHNSGHYSIEACNFSQFDAHILSICNLPIAPIKLQTPAVMRNLLGDDLTKARAAWSKHPEWHFHDYGKAEIRPARKMGHITVCEGSDLLKAVQLEGDK</sequence>
<dbReference type="NCBIfam" id="TIGR01161">
    <property type="entry name" value="purK"/>
    <property type="match status" value="1"/>
</dbReference>
<dbReference type="FunFam" id="3.40.50.20:FF:000016">
    <property type="entry name" value="N5-carboxyaminoimidazole ribonucleotide synthase"/>
    <property type="match status" value="1"/>
</dbReference>
<dbReference type="NCBIfam" id="NF004676">
    <property type="entry name" value="PRK06019.1-2"/>
    <property type="match status" value="1"/>
</dbReference>
<evidence type="ECO:0000313" key="11">
    <source>
        <dbReference type="EMBL" id="KRL52117.1"/>
    </source>
</evidence>